<proteinExistence type="predicted"/>
<dbReference type="EMBL" id="ML120402">
    <property type="protein sequence ID" value="RPA97665.1"/>
    <property type="molecule type" value="Genomic_DNA"/>
</dbReference>
<keyword evidence="2" id="KW-1133">Transmembrane helix</keyword>
<dbReference type="Proteomes" id="UP000276215">
    <property type="component" value="Unassembled WGS sequence"/>
</dbReference>
<keyword evidence="4" id="KW-1185">Reference proteome</keyword>
<protein>
    <submittedName>
        <fullName evidence="3">Uncharacterized protein</fullName>
    </submittedName>
</protein>
<feature type="region of interest" description="Disordered" evidence="1">
    <location>
        <begin position="104"/>
        <end position="127"/>
    </location>
</feature>
<evidence type="ECO:0000313" key="3">
    <source>
        <dbReference type="EMBL" id="RPA97665.1"/>
    </source>
</evidence>
<dbReference type="AlphaFoldDB" id="A0A3N4JHC3"/>
<name>A0A3N4JHC3_9PEZI</name>
<organism evidence="3 4">
    <name type="scientific">Choiromyces venosus 120613-1</name>
    <dbReference type="NCBI Taxonomy" id="1336337"/>
    <lineage>
        <taxon>Eukaryota</taxon>
        <taxon>Fungi</taxon>
        <taxon>Dikarya</taxon>
        <taxon>Ascomycota</taxon>
        <taxon>Pezizomycotina</taxon>
        <taxon>Pezizomycetes</taxon>
        <taxon>Pezizales</taxon>
        <taxon>Tuberaceae</taxon>
        <taxon>Choiromyces</taxon>
    </lineage>
</organism>
<evidence type="ECO:0000313" key="4">
    <source>
        <dbReference type="Proteomes" id="UP000276215"/>
    </source>
</evidence>
<accession>A0A3N4JHC3</accession>
<evidence type="ECO:0000256" key="1">
    <source>
        <dbReference type="SAM" id="MobiDB-lite"/>
    </source>
</evidence>
<evidence type="ECO:0000256" key="2">
    <source>
        <dbReference type="SAM" id="Phobius"/>
    </source>
</evidence>
<keyword evidence="2" id="KW-0812">Transmembrane</keyword>
<gene>
    <name evidence="3" type="ORF">L873DRAFT_1809452</name>
</gene>
<reference evidence="3 4" key="1">
    <citation type="journal article" date="2018" name="Nat. Ecol. Evol.">
        <title>Pezizomycetes genomes reveal the molecular basis of ectomycorrhizal truffle lifestyle.</title>
        <authorList>
            <person name="Murat C."/>
            <person name="Payen T."/>
            <person name="Noel B."/>
            <person name="Kuo A."/>
            <person name="Morin E."/>
            <person name="Chen J."/>
            <person name="Kohler A."/>
            <person name="Krizsan K."/>
            <person name="Balestrini R."/>
            <person name="Da Silva C."/>
            <person name="Montanini B."/>
            <person name="Hainaut M."/>
            <person name="Levati E."/>
            <person name="Barry K.W."/>
            <person name="Belfiori B."/>
            <person name="Cichocki N."/>
            <person name="Clum A."/>
            <person name="Dockter R.B."/>
            <person name="Fauchery L."/>
            <person name="Guy J."/>
            <person name="Iotti M."/>
            <person name="Le Tacon F."/>
            <person name="Lindquist E.A."/>
            <person name="Lipzen A."/>
            <person name="Malagnac F."/>
            <person name="Mello A."/>
            <person name="Molinier V."/>
            <person name="Miyauchi S."/>
            <person name="Poulain J."/>
            <person name="Riccioni C."/>
            <person name="Rubini A."/>
            <person name="Sitrit Y."/>
            <person name="Splivallo R."/>
            <person name="Traeger S."/>
            <person name="Wang M."/>
            <person name="Zifcakova L."/>
            <person name="Wipf D."/>
            <person name="Zambonelli A."/>
            <person name="Paolocci F."/>
            <person name="Nowrousian M."/>
            <person name="Ottonello S."/>
            <person name="Baldrian P."/>
            <person name="Spatafora J.W."/>
            <person name="Henrissat B."/>
            <person name="Nagy L.G."/>
            <person name="Aury J.M."/>
            <person name="Wincker P."/>
            <person name="Grigoriev I.V."/>
            <person name="Bonfante P."/>
            <person name="Martin F.M."/>
        </authorList>
    </citation>
    <scope>NUCLEOTIDE SEQUENCE [LARGE SCALE GENOMIC DNA]</scope>
    <source>
        <strain evidence="3 4">120613-1</strain>
    </source>
</reference>
<feature type="transmembrane region" description="Helical" evidence="2">
    <location>
        <begin position="29"/>
        <end position="47"/>
    </location>
</feature>
<keyword evidence="2" id="KW-0472">Membrane</keyword>
<feature type="region of interest" description="Disordered" evidence="1">
    <location>
        <begin position="1"/>
        <end position="24"/>
    </location>
</feature>
<sequence length="127" mass="13421">MPALNTEGGLLERETLPPSTSTDLSSGEIAAIVIGVVTAVAAILALFKGWKFWKKKKVASVREQGQSSENGGHKLFHVGGGVNTFNTTINNQINPYAATHIIETDGRASSNSTAMPKTPPRLHLASP</sequence>